<reference evidence="2 3" key="1">
    <citation type="journal article" date="2023" name="G3 (Bethesda)">
        <title>A chromosome-level genome assembly of Zasmidium syzygii isolated from banana leaves.</title>
        <authorList>
            <person name="van Westerhoven A.C."/>
            <person name="Mehrabi R."/>
            <person name="Talebi R."/>
            <person name="Steentjes M.B.F."/>
            <person name="Corcolon B."/>
            <person name="Chong P.A."/>
            <person name="Kema G.H.J."/>
            <person name="Seidl M.F."/>
        </authorList>
    </citation>
    <scope>NUCLEOTIDE SEQUENCE [LARGE SCALE GENOMIC DNA]</scope>
    <source>
        <strain evidence="2 3">P124</strain>
    </source>
</reference>
<organism evidence="2 3">
    <name type="scientific">Zasmidium cellare</name>
    <name type="common">Wine cellar mold</name>
    <name type="synonym">Racodium cellare</name>
    <dbReference type="NCBI Taxonomy" id="395010"/>
    <lineage>
        <taxon>Eukaryota</taxon>
        <taxon>Fungi</taxon>
        <taxon>Dikarya</taxon>
        <taxon>Ascomycota</taxon>
        <taxon>Pezizomycotina</taxon>
        <taxon>Dothideomycetes</taxon>
        <taxon>Dothideomycetidae</taxon>
        <taxon>Mycosphaerellales</taxon>
        <taxon>Mycosphaerellaceae</taxon>
        <taxon>Zasmidium</taxon>
    </lineage>
</organism>
<protein>
    <recommendedName>
        <fullName evidence="4">SMP-30/Gluconolactonase/LRE-like region domain-containing protein</fullName>
    </recommendedName>
</protein>
<evidence type="ECO:0000313" key="3">
    <source>
        <dbReference type="Proteomes" id="UP001305779"/>
    </source>
</evidence>
<evidence type="ECO:0008006" key="4">
    <source>
        <dbReference type="Google" id="ProtNLM"/>
    </source>
</evidence>
<proteinExistence type="predicted"/>
<dbReference type="InterPro" id="IPR052998">
    <property type="entry name" value="Hetero-Diels-Alderase-like"/>
</dbReference>
<dbReference type="PANTHER" id="PTHR42060">
    <property type="entry name" value="NHL REPEAT-CONTAINING PROTEIN-RELATED"/>
    <property type="match status" value="1"/>
</dbReference>
<feature type="chain" id="PRO_5045285605" description="SMP-30/Gluconolactonase/LRE-like region domain-containing protein" evidence="1">
    <location>
        <begin position="19"/>
        <end position="352"/>
    </location>
</feature>
<dbReference type="InterPro" id="IPR011042">
    <property type="entry name" value="6-blade_b-propeller_TolB-like"/>
</dbReference>
<feature type="signal peptide" evidence="1">
    <location>
        <begin position="1"/>
        <end position="18"/>
    </location>
</feature>
<dbReference type="Gene3D" id="2.120.10.30">
    <property type="entry name" value="TolB, C-terminal domain"/>
    <property type="match status" value="1"/>
</dbReference>
<keyword evidence="3" id="KW-1185">Reference proteome</keyword>
<keyword evidence="1" id="KW-0732">Signal</keyword>
<comment type="caution">
    <text evidence="2">The sequence shown here is derived from an EMBL/GenBank/DDBJ whole genome shotgun (WGS) entry which is preliminary data.</text>
</comment>
<sequence>MTLLRSIAISLLITSAASHRPNPSDESNCRPEGRVRLLYQYPAGTFVENIAVRSNGKLLLTLLDRPHLDQIDPFDDIPQAETIVQFPQARSVSGIAEIAHDVFATTVGNFSFDDPNVSPGTWSVWHTSFPTSKRESRKVKVRRITDLPGINFPNGMSNLPETATPNDILVGDVFTGKIWRVESRTGEKEVVIENNLTAVVPDPLYGEAGVNGLLVRGNTLYFANTGLGILARQQITSDGRPAGEPQVVARLTSPQQADDFDIRGGYGYLATGSGNAIVRTCLEHCEPGVQSEAIAGGLNSTEVAEPTSVAFGRTRKDRHILYVVTGGGRVTPVNGNVTIGAQVLAVDTRGWE</sequence>
<dbReference type="EMBL" id="JAXOVC010000005">
    <property type="protein sequence ID" value="KAK4501451.1"/>
    <property type="molecule type" value="Genomic_DNA"/>
</dbReference>
<dbReference type="SUPFAM" id="SSF63829">
    <property type="entry name" value="Calcium-dependent phosphotriesterase"/>
    <property type="match status" value="1"/>
</dbReference>
<name>A0ABR0EIU9_ZASCE</name>
<evidence type="ECO:0000256" key="1">
    <source>
        <dbReference type="SAM" id="SignalP"/>
    </source>
</evidence>
<evidence type="ECO:0000313" key="2">
    <source>
        <dbReference type="EMBL" id="KAK4501451.1"/>
    </source>
</evidence>
<dbReference type="Proteomes" id="UP001305779">
    <property type="component" value="Unassembled WGS sequence"/>
</dbReference>
<gene>
    <name evidence="2" type="ORF">PRZ48_007260</name>
</gene>
<dbReference type="PANTHER" id="PTHR42060:SF1">
    <property type="entry name" value="NHL REPEAT-CONTAINING PROTEIN"/>
    <property type="match status" value="1"/>
</dbReference>
<accession>A0ABR0EIU9</accession>